<dbReference type="Pfam" id="PF02769">
    <property type="entry name" value="AIRS_C"/>
    <property type="match status" value="1"/>
</dbReference>
<dbReference type="Gene3D" id="3.90.650.10">
    <property type="entry name" value="PurM-like C-terminal domain"/>
    <property type="match status" value="1"/>
</dbReference>
<comment type="similarity">
    <text evidence="1">Belongs to the HypE family.</text>
</comment>
<dbReference type="InterPro" id="IPR036676">
    <property type="entry name" value="PurM-like_C_sf"/>
</dbReference>
<dbReference type="InterPro" id="IPR011854">
    <property type="entry name" value="HypE"/>
</dbReference>
<accession>A0A3G6J875</accession>
<dbReference type="InterPro" id="IPR036921">
    <property type="entry name" value="PurM-like_N_sf"/>
</dbReference>
<dbReference type="Proteomes" id="UP000269019">
    <property type="component" value="Chromosome"/>
</dbReference>
<dbReference type="Pfam" id="PF00586">
    <property type="entry name" value="AIRS"/>
    <property type="match status" value="1"/>
</dbReference>
<dbReference type="AlphaFoldDB" id="A0A3G6J875"/>
<sequence>MQRHLTDSLAPSFTIPVDNIPLEIVRVAIVCMRKLASLSDPVDELPPAQTTPYAVAQSTINAAALRTHHYGHMVWLPSHYICPGKPIAGPISFAARPTHARAFSPRAMMLPKPGAGGAFVGSLRIAHTSPPWHADHVSWFTDLLIYPSGTLLLFYTKNSSFCGRLQLHKVAVSVVLKRPHPTAGAGSITMRGRATSFRGKQPCCALFPGRHNLKERTLMDPKNRLNEDESRVNSNIDRVRRRGHRLIDDYVTLAHGAGGKASAALVDSVFMPVFDNDILAETGDSGVFDIAVLGDPQAVAEGRLAMSTDSYVVNPIQFPGGSIGELAVNGTVNDIAVAGGQPKVLTAAFVLEEGLPIATLKEIVADMRAAADKAGVAIIAGDTKVVPKGACDKLYITTAGIGVVPPGRKVHYSQVKVGDAIICSGPIADHGMAVMMARGDLALVAPIESDTRCLNHAVEALCADNNRVHWMRDATRGGLATVTNELAQQTGLGIALDDTAITVRELTQGACDVLGIDPLYVANEGTFIAVVDPETADDCVAALHQVGLEQASVIGQVVEQPASSVVLVTGFGGTRMVDMLVGDPLPRIC</sequence>
<protein>
    <submittedName>
        <fullName evidence="4">Hydrogenase isoenzymes formation protein HypE</fullName>
    </submittedName>
</protein>
<gene>
    <name evidence="4" type="primary">hypE</name>
    <name evidence="4" type="ORF">CCHOA_09610</name>
</gene>
<dbReference type="EMBL" id="CP033896">
    <property type="protein sequence ID" value="AZA14305.1"/>
    <property type="molecule type" value="Genomic_DNA"/>
</dbReference>
<reference evidence="4 5" key="1">
    <citation type="submission" date="2018-11" db="EMBL/GenBank/DDBJ databases">
        <authorList>
            <person name="Kleinhagauer T."/>
            <person name="Glaeser S.P."/>
            <person name="Spergser J."/>
            <person name="Ruckert C."/>
            <person name="Kaempfer P."/>
            <person name="Busse H.-J."/>
        </authorList>
    </citation>
    <scope>NUCLEOTIDE SEQUENCE [LARGE SCALE GENOMIC DNA]</scope>
    <source>
        <strain evidence="4 5">200CH</strain>
    </source>
</reference>
<evidence type="ECO:0000259" key="3">
    <source>
        <dbReference type="Pfam" id="PF02769"/>
    </source>
</evidence>
<dbReference type="SUPFAM" id="SSF56042">
    <property type="entry name" value="PurM C-terminal domain-like"/>
    <property type="match status" value="1"/>
</dbReference>
<dbReference type="GO" id="GO:0051604">
    <property type="term" value="P:protein maturation"/>
    <property type="evidence" value="ECO:0007669"/>
    <property type="project" value="TreeGrafter"/>
</dbReference>
<feature type="domain" description="PurM-like C-terminal" evidence="3">
    <location>
        <begin position="416"/>
        <end position="566"/>
    </location>
</feature>
<dbReference type="KEGG" id="ccho:CCHOA_09610"/>
<evidence type="ECO:0000313" key="5">
    <source>
        <dbReference type="Proteomes" id="UP000269019"/>
    </source>
</evidence>
<dbReference type="CDD" id="cd02197">
    <property type="entry name" value="HypE"/>
    <property type="match status" value="1"/>
</dbReference>
<proteinExistence type="inferred from homology"/>
<dbReference type="NCBIfam" id="TIGR02124">
    <property type="entry name" value="hypE"/>
    <property type="match status" value="1"/>
</dbReference>
<organism evidence="4 5">
    <name type="scientific">Corynebacterium choanae</name>
    <dbReference type="NCBI Taxonomy" id="1862358"/>
    <lineage>
        <taxon>Bacteria</taxon>
        <taxon>Bacillati</taxon>
        <taxon>Actinomycetota</taxon>
        <taxon>Actinomycetes</taxon>
        <taxon>Mycobacteriales</taxon>
        <taxon>Corynebacteriaceae</taxon>
        <taxon>Corynebacterium</taxon>
    </lineage>
</organism>
<dbReference type="InterPro" id="IPR016188">
    <property type="entry name" value="PurM-like_N"/>
</dbReference>
<dbReference type="PANTHER" id="PTHR30303">
    <property type="entry name" value="HYDROGENASE ISOENZYMES FORMATION PROTEIN HYPE"/>
    <property type="match status" value="1"/>
</dbReference>
<evidence type="ECO:0000256" key="1">
    <source>
        <dbReference type="ARBA" id="ARBA00006243"/>
    </source>
</evidence>
<evidence type="ECO:0000259" key="2">
    <source>
        <dbReference type="Pfam" id="PF00586"/>
    </source>
</evidence>
<name>A0A3G6J875_9CORY</name>
<keyword evidence="5" id="KW-1185">Reference proteome</keyword>
<dbReference type="Gene3D" id="3.30.1330.10">
    <property type="entry name" value="PurM-like, N-terminal domain"/>
    <property type="match status" value="1"/>
</dbReference>
<dbReference type="InterPro" id="IPR010918">
    <property type="entry name" value="PurM-like_C_dom"/>
</dbReference>
<feature type="domain" description="PurM-like N-terminal" evidence="2">
    <location>
        <begin position="299"/>
        <end position="404"/>
    </location>
</feature>
<dbReference type="SUPFAM" id="SSF55326">
    <property type="entry name" value="PurM N-terminal domain-like"/>
    <property type="match status" value="1"/>
</dbReference>
<dbReference type="PANTHER" id="PTHR30303:SF0">
    <property type="entry name" value="CARBAMOYL DEHYDRATASE HYPE"/>
    <property type="match status" value="1"/>
</dbReference>
<evidence type="ECO:0000313" key="4">
    <source>
        <dbReference type="EMBL" id="AZA14305.1"/>
    </source>
</evidence>